<evidence type="ECO:0000259" key="2">
    <source>
        <dbReference type="Pfam" id="PF01464"/>
    </source>
</evidence>
<dbReference type="EMBL" id="ACHJ01000160">
    <property type="protein sequence ID" value="EEI16244.1"/>
    <property type="molecule type" value="Genomic_DNA"/>
</dbReference>
<reference evidence="3" key="1">
    <citation type="submission" date="2009-01" db="EMBL/GenBank/DDBJ databases">
        <authorList>
            <person name="Qin X."/>
            <person name="Bachman B."/>
            <person name="Battles P."/>
            <person name="Bell A."/>
            <person name="Bess C."/>
            <person name="Bickham C."/>
            <person name="Chaboub L."/>
            <person name="Chen D."/>
            <person name="Coyle M."/>
            <person name="Deiros D.R."/>
            <person name="Dinh H."/>
            <person name="Forbes L."/>
            <person name="Fowler G."/>
            <person name="Francisco L."/>
            <person name="Fu Q."/>
            <person name="Gubbala S."/>
            <person name="Hale W."/>
            <person name="Han Y."/>
            <person name="Hemphill L."/>
            <person name="Highlander S.K."/>
            <person name="Hirani K."/>
            <person name="Hogues M."/>
            <person name="Jackson L."/>
            <person name="Jakkamsetti A."/>
            <person name="Javaid M."/>
            <person name="Jiang H."/>
            <person name="Korchina V."/>
            <person name="Kovar C."/>
            <person name="Lara F."/>
            <person name="Lee S."/>
            <person name="Mata R."/>
            <person name="Mathew T."/>
            <person name="Moen C."/>
            <person name="Morales K."/>
            <person name="Munidasa M."/>
            <person name="Nazareth L."/>
            <person name="Ngo R."/>
            <person name="Nguyen L."/>
            <person name="Okwuonu G."/>
            <person name="Ongeri F."/>
            <person name="Patil S."/>
            <person name="Petrosino J."/>
            <person name="Pham C."/>
            <person name="Pham P."/>
            <person name="Pu L.-L."/>
            <person name="Puazo M."/>
            <person name="Raj R."/>
            <person name="Reid J."/>
            <person name="Rouhana J."/>
            <person name="Saada N."/>
            <person name="Shang Y."/>
            <person name="Simmons D."/>
            <person name="Thornton R."/>
            <person name="Warren J."/>
            <person name="Weissenberger G."/>
            <person name="Zhang J."/>
            <person name="Zhang L."/>
            <person name="Zhou C."/>
            <person name="Zhu D."/>
            <person name="Muzny D."/>
            <person name="Worley K."/>
            <person name="Gibbs R."/>
        </authorList>
    </citation>
    <scope>NUCLEOTIDE SEQUENCE [LARGE SCALE GENOMIC DNA]</scope>
    <source>
        <strain evidence="3">DSM 44291</strain>
    </source>
</reference>
<dbReference type="SUPFAM" id="SSF53955">
    <property type="entry name" value="Lysozyme-like"/>
    <property type="match status" value="1"/>
</dbReference>
<evidence type="ECO:0000313" key="3">
    <source>
        <dbReference type="EMBL" id="EEI16244.1"/>
    </source>
</evidence>
<dbReference type="eggNOG" id="COG3953">
    <property type="taxonomic scope" value="Bacteria"/>
</dbReference>
<dbReference type="eggNOG" id="COG5412">
    <property type="taxonomic scope" value="Bacteria"/>
</dbReference>
<dbReference type="HOGENOM" id="CLU_351511_0_0_11"/>
<dbReference type="Pfam" id="PF01464">
    <property type="entry name" value="SLT"/>
    <property type="match status" value="1"/>
</dbReference>
<dbReference type="Proteomes" id="UP000006196">
    <property type="component" value="Unassembled WGS sequence"/>
</dbReference>
<sequence>MATGVQWYWENGILVAWTALQNAANWMYTNVLQPVFQWIGDRWNDMSRVLDAGRAFIVDTVFGGLQRGLDVVKDAFRVAPDAIGEAWEGVKAKTAVPVKFVIQTVFNEGIVEAWNKVAGWVGLEKIDKYEPEWLGSFAEGTSRVPGARTKHDNVHMMSQDGKFGISLRGGESVLVPEVTDALGPDKIDGMNAAAKMGGTKGVMRYLGGFAGGGVIGSITGLVNRFYPGMSITSTLRPGDPGWHGKGKAVDFSNGTDSTPQMRSAAEFFFKNYGPALLELIHSPFGNNVKNGQNVGDGFGLYGAGTMNAHRNHVHIAAAGPLPEPGDPITPVPSGGGGGGGVVNWLRDKVADALDGIFGPIGKAIPELPGVVGKLPRAAFDKMTGAVSNFIRGKADASGAYQGPVGSGVEQWRGLVESILQAKGFPTSLTDTVLRRMNQESGGNPRAINNWDINAKNGVPSKGLMQVIDPTFAANKDPGYNDIWDPESNIRASMNYAVRQYGSLPAAYNRAGGYHKGGLAPAGKGILHKTALEPEMVLNPDMTQAFIDWMGGTPHGESAAVVARELRSAFIGGDWGYGELASYIGEEMAKATVDVVAAIGRADRGFREWASATEEHDRMATPAEWAQHFGQQAGVALADDALGLVGLGGLIGKPLRGSFVDLVNAAVPLANDAVAGTGSQFRFGTLSASALQPVALLDDEGRRTGTKLAAAPTLADAEPATPLVSSPPPSVATTAPQVDNTPASGTTAPGAKNVIVLEGGKVYPAEELEKLNGRVDDVEVRVKKVEENQVADVTAGVSLMV</sequence>
<dbReference type="AlphaFoldDB" id="C0XU18"/>
<dbReference type="Gene3D" id="1.10.530.10">
    <property type="match status" value="1"/>
</dbReference>
<name>C0XU18_CORLD</name>
<comment type="caution">
    <text evidence="3">The sequence shown here is derived from an EMBL/GenBank/DDBJ whole genome shotgun (WGS) entry which is preliminary data.</text>
</comment>
<dbReference type="InterPro" id="IPR023346">
    <property type="entry name" value="Lysozyme-like_dom_sf"/>
</dbReference>
<dbReference type="CDD" id="cd13402">
    <property type="entry name" value="LT_TF-like"/>
    <property type="match status" value="1"/>
</dbReference>
<feature type="compositionally biased region" description="Low complexity" evidence="1">
    <location>
        <begin position="710"/>
        <end position="723"/>
    </location>
</feature>
<evidence type="ECO:0000313" key="4">
    <source>
        <dbReference type="Proteomes" id="UP000006196"/>
    </source>
</evidence>
<feature type="region of interest" description="Disordered" evidence="1">
    <location>
        <begin position="710"/>
        <end position="749"/>
    </location>
</feature>
<keyword evidence="4" id="KW-1185">Reference proteome</keyword>
<organism evidence="3 4">
    <name type="scientific">Corynebacterium lipophiloflavum (strain ATCC 700352 / DSM 44291 / CCUG 37336 / JCM 10383 / DMMZ 1944)</name>
    <dbReference type="NCBI Taxonomy" id="525263"/>
    <lineage>
        <taxon>Bacteria</taxon>
        <taxon>Bacillati</taxon>
        <taxon>Actinomycetota</taxon>
        <taxon>Actinomycetes</taxon>
        <taxon>Mycobacteriales</taxon>
        <taxon>Corynebacteriaceae</taxon>
        <taxon>Corynebacterium</taxon>
    </lineage>
</organism>
<accession>C0XU18</accession>
<evidence type="ECO:0000256" key="1">
    <source>
        <dbReference type="SAM" id="MobiDB-lite"/>
    </source>
</evidence>
<feature type="domain" description="Transglycosylase SLT" evidence="2">
    <location>
        <begin position="433"/>
        <end position="517"/>
    </location>
</feature>
<gene>
    <name evidence="3" type="ORF">HMPREF0298_1938</name>
</gene>
<protein>
    <submittedName>
        <fullName evidence="3">Transglycosylase SLT domain protein</fullName>
    </submittedName>
</protein>
<dbReference type="STRING" id="525263.HMPREF0298_1938"/>
<dbReference type="InterPro" id="IPR008258">
    <property type="entry name" value="Transglycosylase_SLT_dom_1"/>
</dbReference>
<proteinExistence type="predicted"/>